<dbReference type="Gramene" id="PRQ30433">
    <property type="protein sequence ID" value="PRQ30433"/>
    <property type="gene ID" value="RchiOBHm_Chr5g0024591"/>
</dbReference>
<dbReference type="EMBL" id="PDCK01000043">
    <property type="protein sequence ID" value="PRQ30433.1"/>
    <property type="molecule type" value="Genomic_DNA"/>
</dbReference>
<dbReference type="Proteomes" id="UP000238479">
    <property type="component" value="Chromosome 5"/>
</dbReference>
<sequence length="137" mass="15816">MNFSQLWYIWKHRPFQPHLSSSSLFDQLLFPSSPPQSHLVPLQSSSSPPSPTLQLHPSPFGLLLTFVLFPWMNFSQLWCIWKHRPFQPHLSSSLFYQLLFPSSRQQSLLVPLHTSSSPPSPPLLLHPYPYGPLLTFL</sequence>
<gene>
    <name evidence="1" type="ORF">RchiOBHm_Chr5g0024591</name>
</gene>
<name>A0A2P6Q8C5_ROSCH</name>
<protein>
    <submittedName>
        <fullName evidence="1">Uncharacterized protein</fullName>
    </submittedName>
</protein>
<dbReference type="AlphaFoldDB" id="A0A2P6Q8C5"/>
<reference evidence="1 2" key="1">
    <citation type="journal article" date="2018" name="Nat. Genet.">
        <title>The Rosa genome provides new insights in the design of modern roses.</title>
        <authorList>
            <person name="Bendahmane M."/>
        </authorList>
    </citation>
    <scope>NUCLEOTIDE SEQUENCE [LARGE SCALE GENOMIC DNA]</scope>
    <source>
        <strain evidence="2">cv. Old Blush</strain>
    </source>
</reference>
<proteinExistence type="predicted"/>
<comment type="caution">
    <text evidence="1">The sequence shown here is derived from an EMBL/GenBank/DDBJ whole genome shotgun (WGS) entry which is preliminary data.</text>
</comment>
<evidence type="ECO:0000313" key="2">
    <source>
        <dbReference type="Proteomes" id="UP000238479"/>
    </source>
</evidence>
<organism evidence="1 2">
    <name type="scientific">Rosa chinensis</name>
    <name type="common">China rose</name>
    <dbReference type="NCBI Taxonomy" id="74649"/>
    <lineage>
        <taxon>Eukaryota</taxon>
        <taxon>Viridiplantae</taxon>
        <taxon>Streptophyta</taxon>
        <taxon>Embryophyta</taxon>
        <taxon>Tracheophyta</taxon>
        <taxon>Spermatophyta</taxon>
        <taxon>Magnoliopsida</taxon>
        <taxon>eudicotyledons</taxon>
        <taxon>Gunneridae</taxon>
        <taxon>Pentapetalae</taxon>
        <taxon>rosids</taxon>
        <taxon>fabids</taxon>
        <taxon>Rosales</taxon>
        <taxon>Rosaceae</taxon>
        <taxon>Rosoideae</taxon>
        <taxon>Rosoideae incertae sedis</taxon>
        <taxon>Rosa</taxon>
    </lineage>
</organism>
<keyword evidence="2" id="KW-1185">Reference proteome</keyword>
<accession>A0A2P6Q8C5</accession>
<evidence type="ECO:0000313" key="1">
    <source>
        <dbReference type="EMBL" id="PRQ30433.1"/>
    </source>
</evidence>